<dbReference type="InterPro" id="IPR003661">
    <property type="entry name" value="HisK_dim/P_dom"/>
</dbReference>
<keyword evidence="5" id="KW-0597">Phosphoprotein</keyword>
<evidence type="ECO:0000256" key="12">
    <source>
        <dbReference type="ARBA" id="ARBA00023012"/>
    </source>
</evidence>
<feature type="transmembrane region" description="Helical" evidence="15">
    <location>
        <begin position="12"/>
        <end position="32"/>
    </location>
</feature>
<evidence type="ECO:0000259" key="17">
    <source>
        <dbReference type="PROSITE" id="PS50885"/>
    </source>
</evidence>
<evidence type="ECO:0000256" key="7">
    <source>
        <dbReference type="ARBA" id="ARBA00022692"/>
    </source>
</evidence>
<reference evidence="18 19" key="1">
    <citation type="submission" date="2021-01" db="EMBL/GenBank/DDBJ databases">
        <title>Genome public.</title>
        <authorList>
            <person name="Liu C."/>
            <person name="Sun Q."/>
        </authorList>
    </citation>
    <scope>NUCLEOTIDE SEQUENCE [LARGE SCALE GENOMIC DNA]</scope>
    <source>
        <strain evidence="18 19">YIM B02515</strain>
    </source>
</reference>
<organism evidence="18 19">
    <name type="scientific">Clostridium rhizosphaerae</name>
    <dbReference type="NCBI Taxonomy" id="2803861"/>
    <lineage>
        <taxon>Bacteria</taxon>
        <taxon>Bacillati</taxon>
        <taxon>Bacillota</taxon>
        <taxon>Clostridia</taxon>
        <taxon>Eubacteriales</taxon>
        <taxon>Clostridiaceae</taxon>
        <taxon>Clostridium</taxon>
    </lineage>
</organism>
<dbReference type="Gene3D" id="1.10.287.130">
    <property type="match status" value="1"/>
</dbReference>
<protein>
    <recommendedName>
        <fullName evidence="3">histidine kinase</fullName>
        <ecNumber evidence="3">2.7.13.3</ecNumber>
    </recommendedName>
</protein>
<feature type="domain" description="HAMP" evidence="17">
    <location>
        <begin position="443"/>
        <end position="489"/>
    </location>
</feature>
<keyword evidence="9 18" id="KW-0418">Kinase</keyword>
<keyword evidence="6" id="KW-0808">Transferase</keyword>
<dbReference type="Pfam" id="PF02518">
    <property type="entry name" value="HATPase_c"/>
    <property type="match status" value="1"/>
</dbReference>
<evidence type="ECO:0000259" key="16">
    <source>
        <dbReference type="PROSITE" id="PS50109"/>
    </source>
</evidence>
<comment type="catalytic activity">
    <reaction evidence="1">
        <text>ATP + protein L-histidine = ADP + protein N-phospho-L-histidine.</text>
        <dbReference type="EC" id="2.7.13.3"/>
    </reaction>
</comment>
<evidence type="ECO:0000256" key="15">
    <source>
        <dbReference type="SAM" id="Phobius"/>
    </source>
</evidence>
<evidence type="ECO:0000256" key="2">
    <source>
        <dbReference type="ARBA" id="ARBA00004651"/>
    </source>
</evidence>
<dbReference type="SUPFAM" id="SSF55874">
    <property type="entry name" value="ATPase domain of HSP90 chaperone/DNA topoisomerase II/histidine kinase"/>
    <property type="match status" value="1"/>
</dbReference>
<dbReference type="GO" id="GO:0016301">
    <property type="term" value="F:kinase activity"/>
    <property type="evidence" value="ECO:0007669"/>
    <property type="project" value="UniProtKB-KW"/>
</dbReference>
<feature type="transmembrane region" description="Helical" evidence="15">
    <location>
        <begin position="420"/>
        <end position="437"/>
    </location>
</feature>
<evidence type="ECO:0000313" key="18">
    <source>
        <dbReference type="EMBL" id="MBL4936510.1"/>
    </source>
</evidence>
<dbReference type="PROSITE" id="PS50109">
    <property type="entry name" value="HIS_KIN"/>
    <property type="match status" value="1"/>
</dbReference>
<dbReference type="InterPro" id="IPR003594">
    <property type="entry name" value="HATPase_dom"/>
</dbReference>
<dbReference type="SUPFAM" id="SSF47384">
    <property type="entry name" value="Homodimeric domain of signal transducing histidine kinase"/>
    <property type="match status" value="1"/>
</dbReference>
<evidence type="ECO:0000256" key="6">
    <source>
        <dbReference type="ARBA" id="ARBA00022679"/>
    </source>
</evidence>
<keyword evidence="19" id="KW-1185">Reference proteome</keyword>
<keyword evidence="12" id="KW-0902">Two-component regulatory system</keyword>
<dbReference type="EMBL" id="JAESWC010000007">
    <property type="protein sequence ID" value="MBL4936510.1"/>
    <property type="molecule type" value="Genomic_DNA"/>
</dbReference>
<evidence type="ECO:0000256" key="8">
    <source>
        <dbReference type="ARBA" id="ARBA00022741"/>
    </source>
</evidence>
<dbReference type="PANTHER" id="PTHR45528:SF1">
    <property type="entry name" value="SENSOR HISTIDINE KINASE CPXA"/>
    <property type="match status" value="1"/>
</dbReference>
<dbReference type="PROSITE" id="PS50885">
    <property type="entry name" value="HAMP"/>
    <property type="match status" value="1"/>
</dbReference>
<dbReference type="RefSeq" id="WP_202749271.1">
    <property type="nucleotide sequence ID" value="NZ_JAESWC010000007.1"/>
</dbReference>
<dbReference type="InterPro" id="IPR036097">
    <property type="entry name" value="HisK_dim/P_sf"/>
</dbReference>
<feature type="transmembrane region" description="Helical" evidence="15">
    <location>
        <begin position="333"/>
        <end position="351"/>
    </location>
</feature>
<gene>
    <name evidence="18" type="ORF">JK636_12155</name>
</gene>
<dbReference type="Gene3D" id="3.30.565.10">
    <property type="entry name" value="Histidine kinase-like ATPase, C-terminal domain"/>
    <property type="match status" value="1"/>
</dbReference>
<evidence type="ECO:0000256" key="9">
    <source>
        <dbReference type="ARBA" id="ARBA00022777"/>
    </source>
</evidence>
<comment type="subcellular location">
    <subcellularLocation>
        <location evidence="2">Cell membrane</location>
        <topology evidence="2">Multi-pass membrane protein</topology>
    </subcellularLocation>
</comment>
<evidence type="ECO:0000256" key="14">
    <source>
        <dbReference type="SAM" id="Coils"/>
    </source>
</evidence>
<evidence type="ECO:0000256" key="10">
    <source>
        <dbReference type="ARBA" id="ARBA00022840"/>
    </source>
</evidence>
<dbReference type="PANTHER" id="PTHR45528">
    <property type="entry name" value="SENSOR HISTIDINE KINASE CPXA"/>
    <property type="match status" value="1"/>
</dbReference>
<dbReference type="InterPro" id="IPR050398">
    <property type="entry name" value="HssS/ArlS-like"/>
</dbReference>
<feature type="transmembrane region" description="Helical" evidence="15">
    <location>
        <begin position="389"/>
        <end position="414"/>
    </location>
</feature>
<keyword evidence="14" id="KW-0175">Coiled coil</keyword>
<dbReference type="PRINTS" id="PR00344">
    <property type="entry name" value="BCTRLSENSOR"/>
</dbReference>
<dbReference type="EC" id="2.7.13.3" evidence="3"/>
<evidence type="ECO:0000256" key="5">
    <source>
        <dbReference type="ARBA" id="ARBA00022553"/>
    </source>
</evidence>
<evidence type="ECO:0000256" key="13">
    <source>
        <dbReference type="ARBA" id="ARBA00023136"/>
    </source>
</evidence>
<feature type="transmembrane region" description="Helical" evidence="15">
    <location>
        <begin position="294"/>
        <end position="313"/>
    </location>
</feature>
<evidence type="ECO:0000313" key="19">
    <source>
        <dbReference type="Proteomes" id="UP000632377"/>
    </source>
</evidence>
<keyword evidence="11 15" id="KW-1133">Transmembrane helix</keyword>
<dbReference type="Pfam" id="PF00512">
    <property type="entry name" value="HisKA"/>
    <property type="match status" value="1"/>
</dbReference>
<keyword evidence="13 15" id="KW-0472">Membrane</keyword>
<feature type="coiled-coil region" evidence="14">
    <location>
        <begin position="93"/>
        <end position="151"/>
    </location>
</feature>
<evidence type="ECO:0000256" key="1">
    <source>
        <dbReference type="ARBA" id="ARBA00000085"/>
    </source>
</evidence>
<dbReference type="InterPro" id="IPR036890">
    <property type="entry name" value="HATPase_C_sf"/>
</dbReference>
<name>A0ABS1TAZ9_9CLOT</name>
<dbReference type="InterPro" id="IPR004358">
    <property type="entry name" value="Sig_transdc_His_kin-like_C"/>
</dbReference>
<feature type="domain" description="Histidine kinase" evidence="16">
    <location>
        <begin position="504"/>
        <end position="716"/>
    </location>
</feature>
<dbReference type="SMART" id="SM00387">
    <property type="entry name" value="HATPase_c"/>
    <property type="match status" value="1"/>
</dbReference>
<keyword evidence="10" id="KW-0067">ATP-binding</keyword>
<dbReference type="SMART" id="SM00388">
    <property type="entry name" value="HisKA"/>
    <property type="match status" value="1"/>
</dbReference>
<evidence type="ECO:0000256" key="11">
    <source>
        <dbReference type="ARBA" id="ARBA00022989"/>
    </source>
</evidence>
<keyword evidence="7 15" id="KW-0812">Transmembrane</keyword>
<dbReference type="InterPro" id="IPR003660">
    <property type="entry name" value="HAMP_dom"/>
</dbReference>
<evidence type="ECO:0000256" key="3">
    <source>
        <dbReference type="ARBA" id="ARBA00012438"/>
    </source>
</evidence>
<keyword evidence="4" id="KW-1003">Cell membrane</keyword>
<evidence type="ECO:0000256" key="4">
    <source>
        <dbReference type="ARBA" id="ARBA00022475"/>
    </source>
</evidence>
<dbReference type="InterPro" id="IPR005467">
    <property type="entry name" value="His_kinase_dom"/>
</dbReference>
<proteinExistence type="predicted"/>
<accession>A0ABS1TAZ9</accession>
<comment type="caution">
    <text evidence="18">The sequence shown here is derived from an EMBL/GenBank/DDBJ whole genome shotgun (WGS) entry which is preliminary data.</text>
</comment>
<keyword evidence="8" id="KW-0547">Nucleotide-binding</keyword>
<sequence length="716" mass="81753">MDIKLKNKNLKLIIFVLSLISITLALCSMFNFKVNKEYLNFKSYFESRQFESRLNEFYSDFKNYNVDYKDYGKKSIDDKINTDNFNNLKNQYDNQLENKLQDTENQYDSQIENAESNGNKDKVTRLTEEKNKKLEEIKKQNTKSADDIKKELAKRSDDNYNSVKKQYESITDIKYYLKDSKSGDIYSNLNNVDDIQNYIKSSSAYSFSLPNNSPTTSTRYVSNQLSGLGLEGYVIVPKTSPLVSNSKEFNTNKILAIIQLIVFPVFLAAGVLMLRYSRKAEIDNHSLIIASKKLYNKVPFDLKLLILFFALIISPNIYRDLYYQGMNVITSDFFINLILTTLLTYFLYISIPDIINCLKNRENLLAEIKSGLLYKFKDIILGCLKDKNLMFITIIFIIGTVIFGVIAAAISLSAHAAPELFILATILYVFFVIILLLKNIVKLDKIIKGTDEIVKGNLSYVIKEKGKGNLSRLAHNINNMKTGISKAVESQMKSDRLKSELITNVSHDLKTPLTSIINYVDLLKKEDLSKEEVEGYIKVLERKTERLKVLIEDLFEASKMASGAVELNIEKVDVAQLLSQSLAELDEKIKASGLIFKVNIPHHKVYSNLDGKKTWRVFENLIGNILKYSQIGTRVYIDLTENDDKNIITMKNISAYEMEFVVDEIFERFKRGDTSRATEGSGLGLAIAKSIVDLQGGRLDIDIDGDLFKVRVEFNK</sequence>
<dbReference type="CDD" id="cd00082">
    <property type="entry name" value="HisKA"/>
    <property type="match status" value="1"/>
</dbReference>
<dbReference type="CDD" id="cd06225">
    <property type="entry name" value="HAMP"/>
    <property type="match status" value="1"/>
</dbReference>
<feature type="transmembrane region" description="Helical" evidence="15">
    <location>
        <begin position="254"/>
        <end position="274"/>
    </location>
</feature>
<dbReference type="Proteomes" id="UP000632377">
    <property type="component" value="Unassembled WGS sequence"/>
</dbReference>